<feature type="domain" description="IclR-ED" evidence="7">
    <location>
        <begin position="75"/>
        <end position="249"/>
    </location>
</feature>
<keyword evidence="1" id="KW-0805">Transcription regulation</keyword>
<accession>A0A2T3J9I7</accession>
<keyword evidence="3" id="KW-0804">Transcription</keyword>
<dbReference type="Pfam" id="PF01614">
    <property type="entry name" value="IclR_C"/>
    <property type="match status" value="1"/>
</dbReference>
<dbReference type="InterPro" id="IPR036390">
    <property type="entry name" value="WH_DNA-bd_sf"/>
</dbReference>
<dbReference type="InterPro" id="IPR005471">
    <property type="entry name" value="Tscrpt_reg_IclR_N"/>
</dbReference>
<dbReference type="PROSITE" id="PS51077">
    <property type="entry name" value="HTH_ICLR"/>
    <property type="match status" value="1"/>
</dbReference>
<reference evidence="8 9" key="1">
    <citation type="submission" date="2018-01" db="EMBL/GenBank/DDBJ databases">
        <title>Whole genome sequencing of Histamine producing bacteria.</title>
        <authorList>
            <person name="Butler K."/>
        </authorList>
    </citation>
    <scope>NUCLEOTIDE SEQUENCE [LARGE SCALE GENOMIC DNA]</scope>
    <source>
        <strain evidence="8 9">JCM 12947</strain>
    </source>
</reference>
<dbReference type="GO" id="GO:0003677">
    <property type="term" value="F:DNA binding"/>
    <property type="evidence" value="ECO:0007669"/>
    <property type="project" value="UniProtKB-KW"/>
</dbReference>
<keyword evidence="9" id="KW-1185">Reference proteome</keyword>
<dbReference type="Gene3D" id="1.10.10.10">
    <property type="entry name" value="Winged helix-like DNA-binding domain superfamily/Winged helix DNA-binding domain"/>
    <property type="match status" value="1"/>
</dbReference>
<dbReference type="GO" id="GO:0045892">
    <property type="term" value="P:negative regulation of DNA-templated transcription"/>
    <property type="evidence" value="ECO:0007669"/>
    <property type="project" value="TreeGrafter"/>
</dbReference>
<comment type="caution">
    <text evidence="8">The sequence shown here is derived from an EMBL/GenBank/DDBJ whole genome shotgun (WGS) entry which is preliminary data.</text>
</comment>
<dbReference type="Gene3D" id="3.30.450.40">
    <property type="match status" value="1"/>
</dbReference>
<dbReference type="OrthoDB" id="9807558at2"/>
<evidence type="ECO:0000256" key="4">
    <source>
        <dbReference type="ARBA" id="ARBA00040379"/>
    </source>
</evidence>
<dbReference type="SMART" id="SM00346">
    <property type="entry name" value="HTH_ICLR"/>
    <property type="match status" value="1"/>
</dbReference>
<evidence type="ECO:0000313" key="9">
    <source>
        <dbReference type="Proteomes" id="UP000240987"/>
    </source>
</evidence>
<dbReference type="InterPro" id="IPR036388">
    <property type="entry name" value="WH-like_DNA-bd_sf"/>
</dbReference>
<evidence type="ECO:0000259" key="7">
    <source>
        <dbReference type="PROSITE" id="PS51078"/>
    </source>
</evidence>
<dbReference type="EMBL" id="PYMJ01000030">
    <property type="protein sequence ID" value="PSU45469.1"/>
    <property type="molecule type" value="Genomic_DNA"/>
</dbReference>
<dbReference type="SUPFAM" id="SSF46785">
    <property type="entry name" value="Winged helix' DNA-binding domain"/>
    <property type="match status" value="1"/>
</dbReference>
<evidence type="ECO:0000256" key="1">
    <source>
        <dbReference type="ARBA" id="ARBA00023015"/>
    </source>
</evidence>
<evidence type="ECO:0000256" key="5">
    <source>
        <dbReference type="ARBA" id="ARBA00042627"/>
    </source>
</evidence>
<protein>
    <recommendedName>
        <fullName evidence="4">HTH-type transcriptional repressor AllR</fullName>
    </recommendedName>
    <alternativeName>
        <fullName evidence="5">Negative regulator of allantoin and glyoxylate utilization operons</fullName>
    </alternativeName>
</protein>
<evidence type="ECO:0000259" key="6">
    <source>
        <dbReference type="PROSITE" id="PS51077"/>
    </source>
</evidence>
<dbReference type="SUPFAM" id="SSF55781">
    <property type="entry name" value="GAF domain-like"/>
    <property type="match status" value="1"/>
</dbReference>
<dbReference type="GO" id="GO:0003700">
    <property type="term" value="F:DNA-binding transcription factor activity"/>
    <property type="evidence" value="ECO:0007669"/>
    <property type="project" value="TreeGrafter"/>
</dbReference>
<dbReference type="RefSeq" id="WP_107244735.1">
    <property type="nucleotide sequence ID" value="NZ_PYMJ01000030.1"/>
</dbReference>
<gene>
    <name evidence="8" type="ORF">C9J12_22455</name>
</gene>
<dbReference type="PROSITE" id="PS51078">
    <property type="entry name" value="ICLR_ED"/>
    <property type="match status" value="1"/>
</dbReference>
<proteinExistence type="predicted"/>
<evidence type="ECO:0000313" key="8">
    <source>
        <dbReference type="EMBL" id="PSU45469.1"/>
    </source>
</evidence>
<feature type="domain" description="HTH iclR-type" evidence="6">
    <location>
        <begin position="12"/>
        <end position="74"/>
    </location>
</feature>
<dbReference type="AlphaFoldDB" id="A0A2T3J9I7"/>
<dbReference type="InterPro" id="IPR014757">
    <property type="entry name" value="Tscrpt_reg_IclR_C"/>
</dbReference>
<name>A0A2T3J9I7_9GAMM</name>
<evidence type="ECO:0000256" key="2">
    <source>
        <dbReference type="ARBA" id="ARBA00023125"/>
    </source>
</evidence>
<sequence>MLEKTTSSRNLLSPNQRLLQILLTISSSSEPLSAQMISEQTDTPVSSVYRYIATLREWNFIEEQPSGKRYTVGPAALQLMRNFHTFSPLSEGVRPVLKRLQDQTGEMSAYMVPVGFNALCVEMVDSPYALRCSYQQGQSQPLILGASSKVILAQFNEKRLLSTLTHFGIVDEHEKAKWFNELRCIKKEGYALSTSEFDLGVSSVSAPVFLNKKVVGAISVMAPEERINNKKNSIIFAVLQAARMLPPEW</sequence>
<dbReference type="PANTHER" id="PTHR30136:SF24">
    <property type="entry name" value="HTH-TYPE TRANSCRIPTIONAL REPRESSOR ALLR"/>
    <property type="match status" value="1"/>
</dbReference>
<dbReference type="Pfam" id="PF09339">
    <property type="entry name" value="HTH_IclR"/>
    <property type="match status" value="1"/>
</dbReference>
<keyword evidence="2" id="KW-0238">DNA-binding</keyword>
<dbReference type="InterPro" id="IPR029016">
    <property type="entry name" value="GAF-like_dom_sf"/>
</dbReference>
<organism evidence="8 9">
    <name type="scientific">Photobacterium frigidiphilum</name>
    <dbReference type="NCBI Taxonomy" id="264736"/>
    <lineage>
        <taxon>Bacteria</taxon>
        <taxon>Pseudomonadati</taxon>
        <taxon>Pseudomonadota</taxon>
        <taxon>Gammaproteobacteria</taxon>
        <taxon>Vibrionales</taxon>
        <taxon>Vibrionaceae</taxon>
        <taxon>Photobacterium</taxon>
    </lineage>
</organism>
<dbReference type="PANTHER" id="PTHR30136">
    <property type="entry name" value="HELIX-TURN-HELIX TRANSCRIPTIONAL REGULATOR, ICLR FAMILY"/>
    <property type="match status" value="1"/>
</dbReference>
<dbReference type="Proteomes" id="UP000240987">
    <property type="component" value="Unassembled WGS sequence"/>
</dbReference>
<dbReference type="InterPro" id="IPR050707">
    <property type="entry name" value="HTH_MetabolicPath_Reg"/>
</dbReference>
<evidence type="ECO:0000256" key="3">
    <source>
        <dbReference type="ARBA" id="ARBA00023163"/>
    </source>
</evidence>